<feature type="compositionally biased region" description="Basic and acidic residues" evidence="1">
    <location>
        <begin position="115"/>
        <end position="131"/>
    </location>
</feature>
<feature type="region of interest" description="Disordered" evidence="1">
    <location>
        <begin position="91"/>
        <end position="149"/>
    </location>
</feature>
<comment type="caution">
    <text evidence="3">The sequence shown here is derived from an EMBL/GenBank/DDBJ whole genome shotgun (WGS) entry which is preliminary data.</text>
</comment>
<sequence>MKIAYLLLCLVVIQGIEFESFQRAIDFDPASIDSPNCKTDDEYTNTYEAFFPWITVLEEGEVEMQEDHSVLSQAKEKIIQAREFIESLDEELQQEKQKEPENQNNESSSQVQDAQTEKAGEAVEEQVKQEEKADEDEEEDPFGWGTGEIPQLLVHKKERKAHKNTHAFIQIMNGNKLSKFKSKISKLISMATEMQDNQDEDAQKRRQRKIELCDEIIDELTDMILFLEKVMNDYDYQNEIYELFKKKQQQIQEVATNCGQRVISYQDVSLIEEKKSQEKKKIQHQIKSKRRNPVSFLQIVIDDEESQQHQLEYQKQILQSQGMLGFLRASGKQVKLIQ</sequence>
<proteinExistence type="predicted"/>
<keyword evidence="4" id="KW-1185">Reference proteome</keyword>
<feature type="compositionally biased region" description="Low complexity" evidence="1">
    <location>
        <begin position="102"/>
        <end position="113"/>
    </location>
</feature>
<evidence type="ECO:0000256" key="2">
    <source>
        <dbReference type="SAM" id="SignalP"/>
    </source>
</evidence>
<evidence type="ECO:0000256" key="1">
    <source>
        <dbReference type="SAM" id="MobiDB-lite"/>
    </source>
</evidence>
<organism evidence="3 4">
    <name type="scientific">Paramecium octaurelia</name>
    <dbReference type="NCBI Taxonomy" id="43137"/>
    <lineage>
        <taxon>Eukaryota</taxon>
        <taxon>Sar</taxon>
        <taxon>Alveolata</taxon>
        <taxon>Ciliophora</taxon>
        <taxon>Intramacronucleata</taxon>
        <taxon>Oligohymenophorea</taxon>
        <taxon>Peniculida</taxon>
        <taxon>Parameciidae</taxon>
        <taxon>Paramecium</taxon>
    </lineage>
</organism>
<feature type="chain" id="PRO_5035926767" evidence="2">
    <location>
        <begin position="19"/>
        <end position="338"/>
    </location>
</feature>
<evidence type="ECO:0000313" key="3">
    <source>
        <dbReference type="EMBL" id="CAD8190976.1"/>
    </source>
</evidence>
<feature type="signal peptide" evidence="2">
    <location>
        <begin position="1"/>
        <end position="18"/>
    </location>
</feature>
<dbReference type="EMBL" id="CAJJDP010000097">
    <property type="protein sequence ID" value="CAD8190976.1"/>
    <property type="molecule type" value="Genomic_DNA"/>
</dbReference>
<dbReference type="OrthoDB" id="307452at2759"/>
<evidence type="ECO:0000313" key="4">
    <source>
        <dbReference type="Proteomes" id="UP000683925"/>
    </source>
</evidence>
<accession>A0A8S1WYK9</accession>
<protein>
    <submittedName>
        <fullName evidence="3">Uncharacterized protein</fullName>
    </submittedName>
</protein>
<dbReference type="Proteomes" id="UP000683925">
    <property type="component" value="Unassembled WGS sequence"/>
</dbReference>
<reference evidence="3" key="1">
    <citation type="submission" date="2021-01" db="EMBL/GenBank/DDBJ databases">
        <authorList>
            <consortium name="Genoscope - CEA"/>
            <person name="William W."/>
        </authorList>
    </citation>
    <scope>NUCLEOTIDE SEQUENCE</scope>
</reference>
<name>A0A8S1WYK9_PAROT</name>
<feature type="compositionally biased region" description="Acidic residues" evidence="1">
    <location>
        <begin position="132"/>
        <end position="141"/>
    </location>
</feature>
<gene>
    <name evidence="3" type="ORF">POCTA_138.1.T0980202</name>
</gene>
<dbReference type="OMA" id="QEVATNC"/>
<keyword evidence="2" id="KW-0732">Signal</keyword>
<dbReference type="AlphaFoldDB" id="A0A8S1WYK9"/>